<dbReference type="Proteomes" id="UP000281474">
    <property type="component" value="Unassembled WGS sequence"/>
</dbReference>
<keyword evidence="1" id="KW-0677">Repeat</keyword>
<sequence>MFYKSICTFNESVWILRAKYQSQSGDKMAVKSDRLDTPTPHQFQLIQNQLLEFDSDSDDSLPQPLLVQRHQRKPLGYHLQQNTSAGSDTKSPICVFLEQPSTNVSSTTSMSASGTLTSTSSCVSTSSSDNSDDEKTPSSQAASSSSASISEDEGKNSLVAPLRPKSAMGMREVSKEHQAEVEARRRSKPEQFASTEHPLALLFVKPESRQRPQSAALPPNPISQGYRGMTRSQSDQFTKRDSGFGSNSATSSTVSSRPSSGSYTTQRMKDVFQQEQQNIKVKSQLRSDTPQSENIHDTVKKGDFTKLKTLIRQGACVNLPLAPNWKTPLHCITEAVGQATQYSLHQQAMLMHLLKTERVNPNCQDKNGYTPLHYLCLNANAIPENILLELLRCGANPTIQNLQGLAPWQLCLVQSKASKQIIGYLVDNIASKDSVPTEEKVKLLAWLKVTKRNISIPDSLKALQSKVTPVIGANKHLKSVYQRALTEAKSFCSTKHKDHELDASLTKSQLKQYLEFINIREVQRVQDLLEQGYPVSLPSKNAQLAIHTACHPHKHSKALLEALLSHGADASAVDSEGISPLHVAAQNNNACVFELLKQHNGNLDRPDVFGRTPLHYAVTSCTSDDMVKLLVDNGAEVMCKDNNQLSPIHMALLNGNRSAAQIMVNSLTTKDFANHSQKVRLTAWLVEYNATEYLRGDLRDEVSYLFPAPE</sequence>
<organism evidence="5 6">
    <name type="scientific">Parashewanella curva</name>
    <dbReference type="NCBI Taxonomy" id="2338552"/>
    <lineage>
        <taxon>Bacteria</taxon>
        <taxon>Pseudomonadati</taxon>
        <taxon>Pseudomonadota</taxon>
        <taxon>Gammaproteobacteria</taxon>
        <taxon>Alteromonadales</taxon>
        <taxon>Shewanellaceae</taxon>
        <taxon>Parashewanella</taxon>
    </lineage>
</organism>
<evidence type="ECO:0000313" key="5">
    <source>
        <dbReference type="EMBL" id="RLV59423.1"/>
    </source>
</evidence>
<keyword evidence="2 3" id="KW-0040">ANK repeat</keyword>
<comment type="caution">
    <text evidence="5">The sequence shown here is derived from an EMBL/GenBank/DDBJ whole genome shotgun (WGS) entry which is preliminary data.</text>
</comment>
<dbReference type="Gene3D" id="1.25.40.20">
    <property type="entry name" value="Ankyrin repeat-containing domain"/>
    <property type="match status" value="2"/>
</dbReference>
<feature type="repeat" description="ANK" evidence="3">
    <location>
        <begin position="609"/>
        <end position="642"/>
    </location>
</feature>
<feature type="compositionally biased region" description="Low complexity" evidence="4">
    <location>
        <begin position="138"/>
        <end position="149"/>
    </location>
</feature>
<feature type="compositionally biased region" description="Basic and acidic residues" evidence="4">
    <location>
        <begin position="172"/>
        <end position="184"/>
    </location>
</feature>
<proteinExistence type="predicted"/>
<dbReference type="Pfam" id="PF12796">
    <property type="entry name" value="Ank_2"/>
    <property type="match status" value="1"/>
</dbReference>
<keyword evidence="6" id="KW-1185">Reference proteome</keyword>
<dbReference type="InterPro" id="IPR036770">
    <property type="entry name" value="Ankyrin_rpt-contain_sf"/>
</dbReference>
<protein>
    <submittedName>
        <fullName evidence="5">Ankyrin repeat domain-containing protein</fullName>
    </submittedName>
</protein>
<dbReference type="SUPFAM" id="SSF48403">
    <property type="entry name" value="Ankyrin repeat"/>
    <property type="match status" value="2"/>
</dbReference>
<feature type="compositionally biased region" description="Low complexity" evidence="4">
    <location>
        <begin position="113"/>
        <end position="129"/>
    </location>
</feature>
<evidence type="ECO:0000256" key="1">
    <source>
        <dbReference type="ARBA" id="ARBA00022737"/>
    </source>
</evidence>
<evidence type="ECO:0000256" key="2">
    <source>
        <dbReference type="ARBA" id="ARBA00023043"/>
    </source>
</evidence>
<dbReference type="InterPro" id="IPR002110">
    <property type="entry name" value="Ankyrin_rpt"/>
</dbReference>
<dbReference type="SMART" id="SM00248">
    <property type="entry name" value="ANK"/>
    <property type="match status" value="7"/>
</dbReference>
<evidence type="ECO:0000256" key="3">
    <source>
        <dbReference type="PROSITE-ProRule" id="PRU00023"/>
    </source>
</evidence>
<feature type="repeat" description="ANK" evidence="3">
    <location>
        <begin position="576"/>
        <end position="608"/>
    </location>
</feature>
<dbReference type="EMBL" id="QZEI01000034">
    <property type="protein sequence ID" value="RLV59423.1"/>
    <property type="molecule type" value="Genomic_DNA"/>
</dbReference>
<dbReference type="PROSITE" id="PS50297">
    <property type="entry name" value="ANK_REP_REGION"/>
    <property type="match status" value="2"/>
</dbReference>
<dbReference type="Pfam" id="PF00023">
    <property type="entry name" value="Ank"/>
    <property type="match status" value="1"/>
</dbReference>
<dbReference type="PANTHER" id="PTHR24198">
    <property type="entry name" value="ANKYRIN REPEAT AND PROTEIN KINASE DOMAIN-CONTAINING PROTEIN"/>
    <property type="match status" value="1"/>
</dbReference>
<feature type="region of interest" description="Disordered" evidence="4">
    <location>
        <begin position="104"/>
        <end position="265"/>
    </location>
</feature>
<dbReference type="AlphaFoldDB" id="A0A3L8PXS2"/>
<evidence type="ECO:0000256" key="4">
    <source>
        <dbReference type="SAM" id="MobiDB-lite"/>
    </source>
</evidence>
<evidence type="ECO:0000313" key="6">
    <source>
        <dbReference type="Proteomes" id="UP000281474"/>
    </source>
</evidence>
<reference evidence="5 6" key="1">
    <citation type="submission" date="2018-09" db="EMBL/GenBank/DDBJ databases">
        <title>Phylogeny of the Shewanellaceae, and recommendation for two new genera, Pseudoshewanella and Parashewanella.</title>
        <authorList>
            <person name="Wang G."/>
        </authorList>
    </citation>
    <scope>NUCLEOTIDE SEQUENCE [LARGE SCALE GENOMIC DNA]</scope>
    <source>
        <strain evidence="5 6">C51</strain>
    </source>
</reference>
<feature type="repeat" description="ANK" evidence="3">
    <location>
        <begin position="541"/>
        <end position="575"/>
    </location>
</feature>
<name>A0A3L8PXS2_9GAMM</name>
<dbReference type="PROSITE" id="PS50088">
    <property type="entry name" value="ANK_REPEAT"/>
    <property type="match status" value="4"/>
</dbReference>
<dbReference type="PANTHER" id="PTHR24198:SF165">
    <property type="entry name" value="ANKYRIN REPEAT-CONTAINING PROTEIN-RELATED"/>
    <property type="match status" value="1"/>
</dbReference>
<gene>
    <name evidence="5" type="ORF">D5018_12030</name>
</gene>
<feature type="compositionally biased region" description="Low complexity" evidence="4">
    <location>
        <begin position="246"/>
        <end position="265"/>
    </location>
</feature>
<dbReference type="OrthoDB" id="7837736at2"/>
<feature type="repeat" description="ANK" evidence="3">
    <location>
        <begin position="367"/>
        <end position="402"/>
    </location>
</feature>
<accession>A0A3L8PXS2</accession>
<dbReference type="GO" id="GO:0005737">
    <property type="term" value="C:cytoplasm"/>
    <property type="evidence" value="ECO:0007669"/>
    <property type="project" value="TreeGrafter"/>
</dbReference>